<protein>
    <recommendedName>
        <fullName evidence="3">Carboxylesterase type B domain-containing protein</fullName>
    </recommendedName>
</protein>
<sequence length="612" mass="70599">MTYAQYRFINIFQGIPYARAPTVFNNLRFKAPEDIGPRWDIDQAHWCADRYRDACPQELWHLQDKYYDPRNMSEDCLHLNIFAPNITDRPDNRNRDYAVLVFVHGNDFKWGDAVLYPGHILARKEVLVVTFNYRLGALGFLSTLDQYAPGNYGLMDIIKVLEFIQKYITLFRGDPDKVTLVGHDSGAAAIALLLLSPKAKYDNVVGKPLFHQAIMMSGSDLCEWATIEDVWNANAATYARDLGLAAGCGTTEQDLPTQYLVECLRGKSFDDIVNASASVYKRYGSLAGPFGPVVDGPNRILPDTPKNLRESGQFMKMKIISGVTTDEGAYLAENVTKGLPGVNMNFGLDPKVFRQILHAMVRERAAIRNIEETVDAIEFEYTYWAKPDNMSAVRQNLIDMWSDQVYGWCMDAMLKYHACDYSDSRNENCEPVYMYEFAHRSEYETLPFWMGIPHHKDVDYLFGHPFFNESLGNITGLIPEQWDWTYLDRNISEYVQDMWVNFTRYSNPTIDYSRNVTWWPFSMLNLSYIKITEFSYMDINFRQNHYAFWREFYPSISSLWPITTTPQPTPHPLVQYQYATWSLVGAALVAVFIVAALSITLWRRSKSETELY</sequence>
<feature type="transmembrane region" description="Helical" evidence="2">
    <location>
        <begin position="578"/>
        <end position="602"/>
    </location>
</feature>
<name>A0AAD9JU10_9ANNE</name>
<keyword evidence="2" id="KW-1133">Transmembrane helix</keyword>
<comment type="caution">
    <text evidence="4">The sequence shown here is derived from an EMBL/GenBank/DDBJ whole genome shotgun (WGS) entry which is preliminary data.</text>
</comment>
<reference evidence="4" key="1">
    <citation type="journal article" date="2023" name="Mol. Biol. Evol.">
        <title>Third-Generation Sequencing Reveals the Adaptive Role of the Epigenome in Three Deep-Sea Polychaetes.</title>
        <authorList>
            <person name="Perez M."/>
            <person name="Aroh O."/>
            <person name="Sun Y."/>
            <person name="Lan Y."/>
            <person name="Juniper S.K."/>
            <person name="Young C.R."/>
            <person name="Angers B."/>
            <person name="Qian P.Y."/>
        </authorList>
    </citation>
    <scope>NUCLEOTIDE SEQUENCE</scope>
    <source>
        <strain evidence="4">P08H-3</strain>
    </source>
</reference>
<dbReference type="AlphaFoldDB" id="A0AAD9JU10"/>
<dbReference type="SUPFAM" id="SSF53474">
    <property type="entry name" value="alpha/beta-Hydrolases"/>
    <property type="match status" value="1"/>
</dbReference>
<proteinExistence type="inferred from homology"/>
<keyword evidence="2" id="KW-0472">Membrane</keyword>
<dbReference type="Gene3D" id="3.40.50.1820">
    <property type="entry name" value="alpha/beta hydrolase"/>
    <property type="match status" value="1"/>
</dbReference>
<feature type="domain" description="Carboxylesterase type B" evidence="3">
    <location>
        <begin position="9"/>
        <end position="549"/>
    </location>
</feature>
<comment type="similarity">
    <text evidence="1">Belongs to the type-B carboxylesterase/lipase family.</text>
</comment>
<evidence type="ECO:0000256" key="2">
    <source>
        <dbReference type="SAM" id="Phobius"/>
    </source>
</evidence>
<organism evidence="4 5">
    <name type="scientific">Paralvinella palmiformis</name>
    <dbReference type="NCBI Taxonomy" id="53620"/>
    <lineage>
        <taxon>Eukaryota</taxon>
        <taxon>Metazoa</taxon>
        <taxon>Spiralia</taxon>
        <taxon>Lophotrochozoa</taxon>
        <taxon>Annelida</taxon>
        <taxon>Polychaeta</taxon>
        <taxon>Sedentaria</taxon>
        <taxon>Canalipalpata</taxon>
        <taxon>Terebellida</taxon>
        <taxon>Terebelliformia</taxon>
        <taxon>Alvinellidae</taxon>
        <taxon>Paralvinella</taxon>
    </lineage>
</organism>
<evidence type="ECO:0000256" key="1">
    <source>
        <dbReference type="ARBA" id="ARBA00005964"/>
    </source>
</evidence>
<evidence type="ECO:0000259" key="3">
    <source>
        <dbReference type="Pfam" id="PF00135"/>
    </source>
</evidence>
<dbReference type="InterPro" id="IPR029058">
    <property type="entry name" value="AB_hydrolase_fold"/>
</dbReference>
<gene>
    <name evidence="4" type="ORF">LSH36_160g05071</name>
</gene>
<keyword evidence="5" id="KW-1185">Reference proteome</keyword>
<dbReference type="EMBL" id="JAODUP010000160">
    <property type="protein sequence ID" value="KAK2159032.1"/>
    <property type="molecule type" value="Genomic_DNA"/>
</dbReference>
<dbReference type="InterPro" id="IPR051093">
    <property type="entry name" value="Neuroligin/BSAL"/>
</dbReference>
<dbReference type="Proteomes" id="UP001208570">
    <property type="component" value="Unassembled WGS sequence"/>
</dbReference>
<keyword evidence="2" id="KW-0812">Transmembrane</keyword>
<evidence type="ECO:0000313" key="5">
    <source>
        <dbReference type="Proteomes" id="UP001208570"/>
    </source>
</evidence>
<evidence type="ECO:0000313" key="4">
    <source>
        <dbReference type="EMBL" id="KAK2159032.1"/>
    </source>
</evidence>
<dbReference type="PANTHER" id="PTHR43903">
    <property type="entry name" value="NEUROLIGIN"/>
    <property type="match status" value="1"/>
</dbReference>
<dbReference type="InterPro" id="IPR002018">
    <property type="entry name" value="CarbesteraseB"/>
</dbReference>
<dbReference type="Pfam" id="PF00135">
    <property type="entry name" value="COesterase"/>
    <property type="match status" value="1"/>
</dbReference>
<accession>A0AAD9JU10</accession>